<dbReference type="Proteomes" id="UP000053586">
    <property type="component" value="Unassembled WGS sequence"/>
</dbReference>
<dbReference type="AlphaFoldDB" id="H5T9F9"/>
<protein>
    <submittedName>
        <fullName evidence="1">Uncharacterized protein</fullName>
    </submittedName>
</protein>
<reference evidence="1 2" key="2">
    <citation type="journal article" date="2017" name="Antonie Van Leeuwenhoek">
        <title>Rhizobium rhizosphaerae sp. nov., a novel species isolated from rice rhizosphere.</title>
        <authorList>
            <person name="Zhao J.J."/>
            <person name="Zhang J."/>
            <person name="Zhang R.J."/>
            <person name="Zhang C.W."/>
            <person name="Yin H.Q."/>
            <person name="Zhang X.X."/>
        </authorList>
    </citation>
    <scope>NUCLEOTIDE SEQUENCE [LARGE SCALE GENOMIC DNA]</scope>
    <source>
        <strain evidence="1 2">ACAM 611</strain>
    </source>
</reference>
<sequence length="61" mass="7134">MVKKSNLHQSYCFSVNLHYAQCEDLYRQQIKFLLVTNSKFECLSKICKDLFRQAACRAITG</sequence>
<organism evidence="1 2">
    <name type="scientific">Glaciecola punicea ACAM 611</name>
    <dbReference type="NCBI Taxonomy" id="1121923"/>
    <lineage>
        <taxon>Bacteria</taxon>
        <taxon>Pseudomonadati</taxon>
        <taxon>Pseudomonadota</taxon>
        <taxon>Gammaproteobacteria</taxon>
        <taxon>Alteromonadales</taxon>
        <taxon>Alteromonadaceae</taxon>
        <taxon>Glaciecola</taxon>
    </lineage>
</organism>
<gene>
    <name evidence="1" type="ORF">GPUN_0801</name>
</gene>
<reference evidence="1 2" key="1">
    <citation type="journal article" date="2012" name="J. Bacteriol.">
        <title>Genome sequence of proteorhodopsin-containing sea ice bacterium Glaciecola punicea ACAM 611T.</title>
        <authorList>
            <person name="Qin Q.-L."/>
            <person name="Xie B.-B."/>
            <person name="Shu Y.-L."/>
            <person name="Rong J.-C."/>
            <person name="Zhao D.-L."/>
            <person name="Zhang X.-Y."/>
            <person name="Chen X.-L."/>
            <person name="Zhou B.-C."/>
            <person name="Zhanga Y.-Z."/>
        </authorList>
    </citation>
    <scope>NUCLEOTIDE SEQUENCE [LARGE SCALE GENOMIC DNA]</scope>
    <source>
        <strain evidence="1 2">ACAM 611</strain>
    </source>
</reference>
<dbReference type="EMBL" id="BAET01000007">
    <property type="protein sequence ID" value="GAB54936.1"/>
    <property type="molecule type" value="Genomic_DNA"/>
</dbReference>
<evidence type="ECO:0000313" key="2">
    <source>
        <dbReference type="Proteomes" id="UP000053586"/>
    </source>
</evidence>
<accession>H5T9F9</accession>
<proteinExistence type="predicted"/>
<comment type="caution">
    <text evidence="1">The sequence shown here is derived from an EMBL/GenBank/DDBJ whole genome shotgun (WGS) entry which is preliminary data.</text>
</comment>
<evidence type="ECO:0000313" key="1">
    <source>
        <dbReference type="EMBL" id="GAB54936.1"/>
    </source>
</evidence>
<keyword evidence="2" id="KW-1185">Reference proteome</keyword>
<name>H5T9F9_9ALTE</name>